<evidence type="ECO:0000256" key="1">
    <source>
        <dbReference type="ARBA" id="ARBA00004442"/>
    </source>
</evidence>
<dbReference type="PANTHER" id="PTHR38731:SF3">
    <property type="entry name" value="BLL6125 PROTEIN"/>
    <property type="match status" value="1"/>
</dbReference>
<dbReference type="Proteomes" id="UP000198816">
    <property type="component" value="Unassembled WGS sequence"/>
</dbReference>
<keyword evidence="4" id="KW-0802">TPR repeat</keyword>
<evidence type="ECO:0000313" key="7">
    <source>
        <dbReference type="EMBL" id="SDX33902.1"/>
    </source>
</evidence>
<keyword evidence="2" id="KW-0472">Membrane</keyword>
<gene>
    <name evidence="7" type="ORF">SAMN05421783_12174</name>
</gene>
<dbReference type="SMART" id="SM00028">
    <property type="entry name" value="TPR"/>
    <property type="match status" value="3"/>
</dbReference>
<dbReference type="GO" id="GO:0009279">
    <property type="term" value="C:cell outer membrane"/>
    <property type="evidence" value="ECO:0007669"/>
    <property type="project" value="UniProtKB-SubCell"/>
</dbReference>
<keyword evidence="8" id="KW-1185">Reference proteome</keyword>
<evidence type="ECO:0000259" key="5">
    <source>
        <dbReference type="Pfam" id="PF00593"/>
    </source>
</evidence>
<dbReference type="EMBL" id="FNNZ01000021">
    <property type="protein sequence ID" value="SDX33902.1"/>
    <property type="molecule type" value="Genomic_DNA"/>
</dbReference>
<accession>A0A1H3AW00</accession>
<dbReference type="InterPro" id="IPR011990">
    <property type="entry name" value="TPR-like_helical_dom_sf"/>
</dbReference>
<dbReference type="SUPFAM" id="SSF56935">
    <property type="entry name" value="Porins"/>
    <property type="match status" value="1"/>
</dbReference>
<evidence type="ECO:0000313" key="8">
    <source>
        <dbReference type="Proteomes" id="UP000198816"/>
    </source>
</evidence>
<sequence length="1102" mass="120789">MNIKVSLGILALCSASLGNNARADAACDSEAGRLVSVQGAVEVQSAAGGDWREASLEGRLCQGDTIRVGMRSRAAIALINDAVLRIDENTTMRLLDVTGADSEQSWLDLVEGAIMSFSRKPKLLKVSTPYLNGSIEGTEFLARSHDDTAQITVFEGTVVTSNAEGSLSVSGGETAIAAKGGAPQPRLLVRPRDAVQWSLYYPPIVALGGSRDAADNPSLHEAANLLSVGRVEEARIIVERAIADGSDAGLAFALRAVIKVTQNDRASALSDAEQAVSLTDAAAAKIALSYALQANLQLEAARDALLRAVEQHPNDAMAWARLGELQLMLGERRAAREAAQRAVALQPELSRTQIVLGFAALTEIRIAEARAAFEQAIVLDSADPLPRLGLGLAEIRRGALAEGGREIETAVALDSNDSLLRSYLGKTYFEEKRPPLDAQQFAIAKELDPLDPTPYLYDAIRLQTENQPVRALEQIERSIELNDNRAIYRGRLLLDQDRAARGTSQARIYNDLGFTQLGINQAAMSLAIDPSNASAHRFLSDIYRASPRAEVSRVSDLLQSQLLQDININPIQPSVAATNLNIVARGGPAAAGFNEFTPLFERNQIQPNFSMLAGSNQTASFEGVLSGIYDRVSFSAGGFQYDTDGFRENGDLSHQVATVYGQAAVSETVNLQAEYGTRHSEWGDIAMKFDPADVDPTYRRSLDADIWRLGARLTPTPSSNILLSVIGAERTIEGMEKDELFFIPELGSFDLRTDVESEDVTDQYDIQYLFQSDAFNLTLGGTYADLNRRDTLALVVETPFGEDPPIELETEFTVRDERAYAYGNFHLLESLIWTLGLSYQGYTEGEVFDFDETSPKLGVQWQATEALVLRGAYFQGVKPVLSSNRTLEPTQIAGFNQYFDDANGTKFDRYGIGADLKVTRSLFFGAEMTRRDLESPVISEVIGEGIFEDREEWLNRVYAYWTPSDRWALSAEVSYDKFENQIESVLAFGVPETVTTLSIPLIARYFHPNGFFASVGVTYVDQEVTGEEVYAYQTGNSDFAVVDLGVGYRLPKRWGILSLSVQNVLDEQFDYLDNSYRSFQDEPTIGPYTPDRAITAQLTLNF</sequence>
<dbReference type="Pfam" id="PF00593">
    <property type="entry name" value="TonB_dep_Rec_b-barrel"/>
    <property type="match status" value="1"/>
</dbReference>
<dbReference type="Gene3D" id="1.25.40.10">
    <property type="entry name" value="Tetratricopeptide repeat domain"/>
    <property type="match status" value="1"/>
</dbReference>
<reference evidence="8" key="1">
    <citation type="submission" date="2016-10" db="EMBL/GenBank/DDBJ databases">
        <authorList>
            <person name="Varghese N."/>
            <person name="Submissions S."/>
        </authorList>
    </citation>
    <scope>NUCLEOTIDE SEQUENCE [LARGE SCALE GENOMIC DNA]</scope>
    <source>
        <strain evidence="8">DSM 217</strain>
    </source>
</reference>
<dbReference type="PANTHER" id="PTHR38731">
    <property type="entry name" value="LIPL45-RELATED LIPOPROTEIN-RELATED"/>
    <property type="match status" value="1"/>
</dbReference>
<dbReference type="SUPFAM" id="SSF48452">
    <property type="entry name" value="TPR-like"/>
    <property type="match status" value="1"/>
</dbReference>
<feature type="domain" description="FecR protein" evidence="6">
    <location>
        <begin position="64"/>
        <end position="158"/>
    </location>
</feature>
<dbReference type="AlphaFoldDB" id="A0A1H3AW00"/>
<dbReference type="Pfam" id="PF04773">
    <property type="entry name" value="FecR"/>
    <property type="match status" value="1"/>
</dbReference>
<dbReference type="InterPro" id="IPR036942">
    <property type="entry name" value="Beta-barrel_TonB_sf"/>
</dbReference>
<keyword evidence="3" id="KW-0998">Cell outer membrane</keyword>
<organism evidence="7 8">
    <name type="scientific">Thiocapsa roseopersicina</name>
    <dbReference type="NCBI Taxonomy" id="1058"/>
    <lineage>
        <taxon>Bacteria</taxon>
        <taxon>Pseudomonadati</taxon>
        <taxon>Pseudomonadota</taxon>
        <taxon>Gammaproteobacteria</taxon>
        <taxon>Chromatiales</taxon>
        <taxon>Chromatiaceae</taxon>
        <taxon>Thiocapsa</taxon>
    </lineage>
</organism>
<evidence type="ECO:0000256" key="4">
    <source>
        <dbReference type="PROSITE-ProRule" id="PRU00339"/>
    </source>
</evidence>
<dbReference type="InterPro" id="IPR000531">
    <property type="entry name" value="Beta-barrel_TonB"/>
</dbReference>
<dbReference type="InterPro" id="IPR019734">
    <property type="entry name" value="TPR_rpt"/>
</dbReference>
<feature type="domain" description="TonB-dependent receptor-like beta-barrel" evidence="5">
    <location>
        <begin position="699"/>
        <end position="886"/>
    </location>
</feature>
<comment type="subcellular location">
    <subcellularLocation>
        <location evidence="1">Cell outer membrane</location>
    </subcellularLocation>
</comment>
<dbReference type="STRING" id="1058.SAMN05421783_12174"/>
<dbReference type="InterPro" id="IPR006860">
    <property type="entry name" value="FecR"/>
</dbReference>
<proteinExistence type="predicted"/>
<name>A0A1H3AW00_THIRO</name>
<evidence type="ECO:0000256" key="2">
    <source>
        <dbReference type="ARBA" id="ARBA00023136"/>
    </source>
</evidence>
<evidence type="ECO:0000256" key="3">
    <source>
        <dbReference type="ARBA" id="ARBA00023237"/>
    </source>
</evidence>
<dbReference type="PROSITE" id="PS50005">
    <property type="entry name" value="TPR"/>
    <property type="match status" value="1"/>
</dbReference>
<protein>
    <submittedName>
        <fullName evidence="7">FecR family protein</fullName>
    </submittedName>
</protein>
<evidence type="ECO:0000259" key="6">
    <source>
        <dbReference type="Pfam" id="PF04773"/>
    </source>
</evidence>
<feature type="repeat" description="TPR" evidence="4">
    <location>
        <begin position="316"/>
        <end position="349"/>
    </location>
</feature>
<dbReference type="Gene3D" id="2.40.170.20">
    <property type="entry name" value="TonB-dependent receptor, beta-barrel domain"/>
    <property type="match status" value="2"/>
</dbReference>